<evidence type="ECO:0000256" key="1">
    <source>
        <dbReference type="ARBA" id="ARBA00001947"/>
    </source>
</evidence>
<name>A0A1S6IR65_9LACT</name>
<dbReference type="Proteomes" id="UP000188993">
    <property type="component" value="Chromosome"/>
</dbReference>
<comment type="cofactor">
    <cofactor evidence="1">
        <name>Zn(2+)</name>
        <dbReference type="ChEBI" id="CHEBI:29105"/>
    </cofactor>
</comment>
<dbReference type="Pfam" id="PF00753">
    <property type="entry name" value="Lactamase_B"/>
    <property type="match status" value="1"/>
</dbReference>
<dbReference type="PANTHER" id="PTHR46233">
    <property type="entry name" value="HYDROXYACYLGLUTATHIONE HYDROLASE GLOC"/>
    <property type="match status" value="1"/>
</dbReference>
<proteinExistence type="predicted"/>
<dbReference type="SUPFAM" id="SSF56281">
    <property type="entry name" value="Metallo-hydrolase/oxidoreductase"/>
    <property type="match status" value="1"/>
</dbReference>
<evidence type="ECO:0000256" key="2">
    <source>
        <dbReference type="ARBA" id="ARBA00022723"/>
    </source>
</evidence>
<evidence type="ECO:0000259" key="5">
    <source>
        <dbReference type="SMART" id="SM00849"/>
    </source>
</evidence>
<organism evidence="6 7">
    <name type="scientific">Jeotgalibaca dankookensis</name>
    <dbReference type="NCBI Taxonomy" id="708126"/>
    <lineage>
        <taxon>Bacteria</taxon>
        <taxon>Bacillati</taxon>
        <taxon>Bacillota</taxon>
        <taxon>Bacilli</taxon>
        <taxon>Lactobacillales</taxon>
        <taxon>Carnobacteriaceae</taxon>
        <taxon>Jeotgalibaca</taxon>
    </lineage>
</organism>
<dbReference type="CDD" id="cd06262">
    <property type="entry name" value="metallo-hydrolase-like_MBL-fold"/>
    <property type="match status" value="1"/>
</dbReference>
<dbReference type="GO" id="GO:0016787">
    <property type="term" value="F:hydrolase activity"/>
    <property type="evidence" value="ECO:0007669"/>
    <property type="project" value="UniProtKB-KW"/>
</dbReference>
<dbReference type="STRING" id="708126.BW727_101678"/>
<keyword evidence="7" id="KW-1185">Reference proteome</keyword>
<dbReference type="EMBL" id="CP019728">
    <property type="protein sequence ID" value="AQS54043.1"/>
    <property type="molecule type" value="Genomic_DNA"/>
</dbReference>
<evidence type="ECO:0000313" key="6">
    <source>
        <dbReference type="EMBL" id="AQS54043.1"/>
    </source>
</evidence>
<keyword evidence="4" id="KW-0862">Zinc</keyword>
<dbReference type="EC" id="3.-.-.-" evidence="6"/>
<dbReference type="InterPro" id="IPR001279">
    <property type="entry name" value="Metallo-B-lactamas"/>
</dbReference>
<evidence type="ECO:0000256" key="4">
    <source>
        <dbReference type="ARBA" id="ARBA00022833"/>
    </source>
</evidence>
<evidence type="ECO:0000313" key="7">
    <source>
        <dbReference type="Proteomes" id="UP000188993"/>
    </source>
</evidence>
<sequence>MELLALTVGPLQENCYFLIGENQETIIFDPGAEAAEIKNVIEENELTPIAIILTHAHYDHIGAVNDIRNTYNIPLYQSSIEKEWLENPMLNGSGNHPQMMDVVIEKPADYYMDTMGPNRIGQFKFEVQHVPGHSPGSLVFIFEENGFAIVGDAIFKGSVGRTDFSYGSHETLMEGINKHIVPLPGEIVLFPGHGDPTTVEEEIASNPFLNGATR</sequence>
<dbReference type="InterPro" id="IPR036866">
    <property type="entry name" value="RibonucZ/Hydroxyglut_hydro"/>
</dbReference>
<feature type="domain" description="Metallo-beta-lactamase" evidence="5">
    <location>
        <begin position="12"/>
        <end position="193"/>
    </location>
</feature>
<dbReference type="OrthoDB" id="9802248at2"/>
<dbReference type="KEGG" id="jda:BW727_101678"/>
<keyword evidence="3 6" id="KW-0378">Hydrolase</keyword>
<dbReference type="SMART" id="SM00849">
    <property type="entry name" value="Lactamase_B"/>
    <property type="match status" value="1"/>
</dbReference>
<dbReference type="RefSeq" id="WP_062471551.1">
    <property type="nucleotide sequence ID" value="NZ_BBYN01000030.1"/>
</dbReference>
<evidence type="ECO:0000256" key="3">
    <source>
        <dbReference type="ARBA" id="ARBA00022801"/>
    </source>
</evidence>
<gene>
    <name evidence="6" type="ORF">BW727_101678</name>
</gene>
<dbReference type="PANTHER" id="PTHR46233:SF3">
    <property type="entry name" value="HYDROXYACYLGLUTATHIONE HYDROLASE GLOC"/>
    <property type="match status" value="1"/>
</dbReference>
<reference evidence="6 7" key="1">
    <citation type="journal article" date="2014" name="Int. J. Syst. Evol. Microbiol.">
        <title>Jeotgalibaca dankookensis gen. nov., sp. nov., a member of the family Carnobacteriaceae, isolated from seujeot (Korean traditional food).</title>
        <authorList>
            <person name="Lee D.G."/>
            <person name="Trujillo M.E."/>
            <person name="Kang H."/>
            <person name="Ahn T.Y."/>
        </authorList>
    </citation>
    <scope>NUCLEOTIDE SEQUENCE [LARGE SCALE GENOMIC DNA]</scope>
    <source>
        <strain evidence="6 7">EX-07</strain>
    </source>
</reference>
<protein>
    <submittedName>
        <fullName evidence="6">Putative metallo-hydrolase</fullName>
        <ecNumber evidence="6">3.-.-.-</ecNumber>
    </submittedName>
</protein>
<dbReference type="GO" id="GO:0046872">
    <property type="term" value="F:metal ion binding"/>
    <property type="evidence" value="ECO:0007669"/>
    <property type="project" value="UniProtKB-KW"/>
</dbReference>
<keyword evidence="2" id="KW-0479">Metal-binding</keyword>
<accession>A0A1S6IR65</accession>
<dbReference type="Gene3D" id="3.60.15.10">
    <property type="entry name" value="Ribonuclease Z/Hydroxyacylglutathione hydrolase-like"/>
    <property type="match status" value="1"/>
</dbReference>
<dbReference type="InterPro" id="IPR051453">
    <property type="entry name" value="MBL_Glyoxalase_II"/>
</dbReference>
<dbReference type="AlphaFoldDB" id="A0A1S6IR65"/>